<proteinExistence type="predicted"/>
<organism evidence="1 2">
    <name type="scientific">Celeribacter baekdonensis</name>
    <dbReference type="NCBI Taxonomy" id="875171"/>
    <lineage>
        <taxon>Bacteria</taxon>
        <taxon>Pseudomonadati</taxon>
        <taxon>Pseudomonadota</taxon>
        <taxon>Alphaproteobacteria</taxon>
        <taxon>Rhodobacterales</taxon>
        <taxon>Roseobacteraceae</taxon>
        <taxon>Celeribacter</taxon>
    </lineage>
</organism>
<name>A0A1G7IGP6_9RHOB</name>
<dbReference type="Proteomes" id="UP000182284">
    <property type="component" value="Unassembled WGS sequence"/>
</dbReference>
<sequence length="234" mass="25493">MAWGRTRRWGQRLVLSLIALSAGFGIGLLALGYTPVLAAFCPGCFGFQTIGPNVFSEVNTPAADQEFLRRLALAEARVSAAFGPVATDKRPRIFLCYTQTCNTVMGGHHARALTYGAQLFYLGPTGHDTEIIAHEWAHVALHRQIGVRALRHFPAWVDEGIATYVSRDPRFDLNPVSCDPGAGALPQTAAEWRHSDGAREAVFYGQAGCRVAQWVRAHPVSGLEELFAMRMSAG</sequence>
<evidence type="ECO:0000313" key="2">
    <source>
        <dbReference type="Proteomes" id="UP000182284"/>
    </source>
</evidence>
<dbReference type="RefSeq" id="WP_074642099.1">
    <property type="nucleotide sequence ID" value="NZ_FNBL01000002.1"/>
</dbReference>
<dbReference type="AlphaFoldDB" id="A0A1G7IGP6"/>
<evidence type="ECO:0000313" key="1">
    <source>
        <dbReference type="EMBL" id="SDF11785.1"/>
    </source>
</evidence>
<evidence type="ECO:0008006" key="3">
    <source>
        <dbReference type="Google" id="ProtNLM"/>
    </source>
</evidence>
<gene>
    <name evidence="1" type="ORF">SAMN04488117_102320</name>
</gene>
<accession>A0A1G7IGP6</accession>
<reference evidence="1 2" key="1">
    <citation type="submission" date="2016-10" db="EMBL/GenBank/DDBJ databases">
        <authorList>
            <person name="de Groot N.N."/>
        </authorList>
    </citation>
    <scope>NUCLEOTIDE SEQUENCE [LARGE SCALE GENOMIC DNA]</scope>
    <source>
        <strain evidence="1 2">DSM 27375</strain>
    </source>
</reference>
<dbReference type="EMBL" id="FNBL01000002">
    <property type="protein sequence ID" value="SDF11785.1"/>
    <property type="molecule type" value="Genomic_DNA"/>
</dbReference>
<protein>
    <recommendedName>
        <fullName evidence="3">DUF4157 domain-containing protein</fullName>
    </recommendedName>
</protein>
<dbReference type="OrthoDB" id="43895at2"/>